<dbReference type="InterPro" id="IPR005653">
    <property type="entry name" value="OstA-like_N"/>
</dbReference>
<dbReference type="InterPro" id="IPR020889">
    <property type="entry name" value="LipoPS_assembly_LptD"/>
</dbReference>
<dbReference type="Pfam" id="PF03968">
    <property type="entry name" value="LptD_N"/>
    <property type="match status" value="1"/>
</dbReference>
<keyword evidence="1 4" id="KW-0732">Signal</keyword>
<dbReference type="GO" id="GO:0015920">
    <property type="term" value="P:lipopolysaccharide transport"/>
    <property type="evidence" value="ECO:0007669"/>
    <property type="project" value="InterPro"/>
</dbReference>
<feature type="region of interest" description="Disordered" evidence="5">
    <location>
        <begin position="24"/>
        <end position="47"/>
    </location>
</feature>
<dbReference type="KEGG" id="vih:AB0763_02795"/>
<comment type="subunit">
    <text evidence="4">Component of the lipopolysaccharide transport and assembly complex. Interacts with LptE and LptA.</text>
</comment>
<sequence length="768" mass="87118" precursor="true">MRQFTRTVLAASISYALFVPATHAESSKDSNTMKSTQSTSSSSDDLNQEVVITSDKLEAVNGDKAVYSGNVKVTQGKKSIAADTMTLHQQDNVAVAEGNVKMTDGNVEATSDKVTNNLNDDTFSLENTQYQFTCQQGRGEAAYIAKTGQAMYELEDGSITSCPEGDDSWRLVASDIKVDQDEEMATLINPRFEILNVPVAYFPYLTLPIGETRKSGFLFPSVSYGSDDGFETEVPYYWNIAPNLDLTFTTQYIQERGVKYNADFRYLSSSFGEGQISGEIINADSNYDDERRWAMQFEHSGLLDKHWLLDVDYSKVSDNDYFQDFSTDIGSRDEGYLTQSGTIAYRSANWDAALKVKDFQVLEDDTEPYQMAPQLAYNYYVPLTRHLNFDVKSQATRFIIDDASQPDATRLHIEPGFTIPLNSTWATWTTEARYLSTYYHQDIDNITDSTLQGELSSEVTRNIPEFRSHAGIYFERPLDWFGGYTQSFEPQVQYLYIKNTDQSDIYNYDTTILQTDYYGLFRDRKYSSIDKIAAANQVSYGATTRFYDSDYKERANIAFGQIYYIDKDTKITDDDDASSYSSWAVEADFNFSDNLFYHGGVQYDVDGRAMQLANSTIEYQMPKGFVQANYRYVSLDYIEDNLSYDDYSTITSDGISQAGLVGTYQITNRWSTAGQYYYDTTEHVSMEWLASVKYSSDCWYMTVSYSKQLTGWDGDTVGGTSHAEYDNNVGINFGIQGFATNKRNESAQKMLDDSDMSIEYGRPFYLSN</sequence>
<dbReference type="GO" id="GO:1990351">
    <property type="term" value="C:transporter complex"/>
    <property type="evidence" value="ECO:0007669"/>
    <property type="project" value="TreeGrafter"/>
</dbReference>
<dbReference type="AlphaFoldDB" id="A0AB39HHU3"/>
<dbReference type="HAMAP" id="MF_01411">
    <property type="entry name" value="LPS_assembly_LptD"/>
    <property type="match status" value="1"/>
</dbReference>
<comment type="caution">
    <text evidence="4">Lacks conserved residue(s) required for the propagation of feature annotation.</text>
</comment>
<evidence type="ECO:0000313" key="8">
    <source>
        <dbReference type="EMBL" id="XDK26297.1"/>
    </source>
</evidence>
<comment type="function">
    <text evidence="4">Together with LptE, is involved in the assembly of lipopolysaccharide (LPS) at the surface of the outer membrane.</text>
</comment>
<feature type="chain" id="PRO_5044030995" description="LPS-assembly protein LptD" evidence="4">
    <location>
        <begin position="25"/>
        <end position="768"/>
    </location>
</feature>
<dbReference type="NCBIfam" id="NF002997">
    <property type="entry name" value="PRK03761.1"/>
    <property type="match status" value="1"/>
</dbReference>
<dbReference type="Gene3D" id="2.60.450.10">
    <property type="entry name" value="Lipopolysaccharide (LPS) transport protein A like domain"/>
    <property type="match status" value="1"/>
</dbReference>
<feature type="domain" description="LptD C-terminal" evidence="7">
    <location>
        <begin position="291"/>
        <end position="670"/>
    </location>
</feature>
<dbReference type="Pfam" id="PF04453">
    <property type="entry name" value="LptD"/>
    <property type="match status" value="1"/>
</dbReference>
<comment type="similarity">
    <text evidence="4">Belongs to the LptD family.</text>
</comment>
<evidence type="ECO:0000256" key="2">
    <source>
        <dbReference type="ARBA" id="ARBA00023136"/>
    </source>
</evidence>
<dbReference type="InterPro" id="IPR050218">
    <property type="entry name" value="LptD"/>
</dbReference>
<keyword evidence="2 4" id="KW-0472">Membrane</keyword>
<name>A0AB39HHU3_9VIBR</name>
<dbReference type="PANTHER" id="PTHR30189:SF1">
    <property type="entry name" value="LPS-ASSEMBLY PROTEIN LPTD"/>
    <property type="match status" value="1"/>
</dbReference>
<accession>A0AB39HHU3</accession>
<organism evidence="8">
    <name type="scientific">Vibrio sp. HB236076</name>
    <dbReference type="NCBI Taxonomy" id="3232307"/>
    <lineage>
        <taxon>Bacteria</taxon>
        <taxon>Pseudomonadati</taxon>
        <taxon>Pseudomonadota</taxon>
        <taxon>Gammaproteobacteria</taxon>
        <taxon>Vibrionales</taxon>
        <taxon>Vibrionaceae</taxon>
        <taxon>Vibrio</taxon>
    </lineage>
</organism>
<dbReference type="GO" id="GO:0043165">
    <property type="term" value="P:Gram-negative-bacterium-type cell outer membrane assembly"/>
    <property type="evidence" value="ECO:0007669"/>
    <property type="project" value="UniProtKB-UniRule"/>
</dbReference>
<dbReference type="InterPro" id="IPR007543">
    <property type="entry name" value="LptD_C"/>
</dbReference>
<reference evidence="8" key="1">
    <citation type="submission" date="2024-07" db="EMBL/GenBank/DDBJ databases">
        <title>Genome Analysis of a Potential Novel Vibrio Species Secreting pH- and Thermo-stable Alginate Lyase and its Application in Producing Alginate Oligosaccharides.</title>
        <authorList>
            <person name="Huang H."/>
            <person name="Bao K."/>
        </authorList>
    </citation>
    <scope>NUCLEOTIDE SEQUENCE</scope>
    <source>
        <strain evidence="8">HB236076</strain>
    </source>
</reference>
<dbReference type="PANTHER" id="PTHR30189">
    <property type="entry name" value="LPS-ASSEMBLY PROTEIN"/>
    <property type="match status" value="1"/>
</dbReference>
<evidence type="ECO:0000259" key="6">
    <source>
        <dbReference type="Pfam" id="PF03968"/>
    </source>
</evidence>
<proteinExistence type="inferred from homology"/>
<feature type="compositionally biased region" description="Low complexity" evidence="5">
    <location>
        <begin position="30"/>
        <end position="43"/>
    </location>
</feature>
<dbReference type="GO" id="GO:0009279">
    <property type="term" value="C:cell outer membrane"/>
    <property type="evidence" value="ECO:0007669"/>
    <property type="project" value="UniProtKB-SubCell"/>
</dbReference>
<evidence type="ECO:0000256" key="5">
    <source>
        <dbReference type="SAM" id="MobiDB-lite"/>
    </source>
</evidence>
<feature type="signal peptide" evidence="4">
    <location>
        <begin position="1"/>
        <end position="24"/>
    </location>
</feature>
<comment type="subcellular location">
    <subcellularLocation>
        <location evidence="4">Cell outer membrane</location>
    </subcellularLocation>
</comment>
<dbReference type="EMBL" id="CP162601">
    <property type="protein sequence ID" value="XDK26297.1"/>
    <property type="molecule type" value="Genomic_DNA"/>
</dbReference>
<evidence type="ECO:0000256" key="4">
    <source>
        <dbReference type="HAMAP-Rule" id="MF_01411"/>
    </source>
</evidence>
<evidence type="ECO:0000256" key="3">
    <source>
        <dbReference type="ARBA" id="ARBA00023237"/>
    </source>
</evidence>
<evidence type="ECO:0000259" key="7">
    <source>
        <dbReference type="Pfam" id="PF04453"/>
    </source>
</evidence>
<dbReference type="RefSeq" id="WP_306101243.1">
    <property type="nucleotide sequence ID" value="NZ_CP162601.1"/>
</dbReference>
<evidence type="ECO:0000256" key="1">
    <source>
        <dbReference type="ARBA" id="ARBA00022729"/>
    </source>
</evidence>
<keyword evidence="3 4" id="KW-0998">Cell outer membrane</keyword>
<protein>
    <recommendedName>
        <fullName evidence="4">LPS-assembly protein LptD</fullName>
    </recommendedName>
</protein>
<feature type="domain" description="Organic solvent tolerance-like N-terminal" evidence="6">
    <location>
        <begin position="52"/>
        <end position="183"/>
    </location>
</feature>
<gene>
    <name evidence="4 8" type="primary">lptD</name>
    <name evidence="8" type="ORF">AB0763_02795</name>
</gene>